<dbReference type="Proteomes" id="UP001148629">
    <property type="component" value="Unassembled WGS sequence"/>
</dbReference>
<evidence type="ECO:0000313" key="1">
    <source>
        <dbReference type="EMBL" id="KAJ3524340.1"/>
    </source>
</evidence>
<protein>
    <submittedName>
        <fullName evidence="1">Uncharacterized protein</fullName>
    </submittedName>
</protein>
<comment type="caution">
    <text evidence="1">The sequence shown here is derived from an EMBL/GenBank/DDBJ whole genome shotgun (WGS) entry which is preliminary data.</text>
</comment>
<organism evidence="1 2">
    <name type="scientific">Fusarium decemcellulare</name>
    <dbReference type="NCBI Taxonomy" id="57161"/>
    <lineage>
        <taxon>Eukaryota</taxon>
        <taxon>Fungi</taxon>
        <taxon>Dikarya</taxon>
        <taxon>Ascomycota</taxon>
        <taxon>Pezizomycotina</taxon>
        <taxon>Sordariomycetes</taxon>
        <taxon>Hypocreomycetidae</taxon>
        <taxon>Hypocreales</taxon>
        <taxon>Nectriaceae</taxon>
        <taxon>Fusarium</taxon>
        <taxon>Fusarium decemcellulare species complex</taxon>
    </lineage>
</organism>
<name>A0ACC1RQC7_9HYPO</name>
<dbReference type="EMBL" id="JANRMS010002097">
    <property type="protein sequence ID" value="KAJ3524340.1"/>
    <property type="molecule type" value="Genomic_DNA"/>
</dbReference>
<keyword evidence="2" id="KW-1185">Reference proteome</keyword>
<gene>
    <name evidence="1" type="ORF">NM208_g12096</name>
</gene>
<accession>A0ACC1RQC7</accession>
<proteinExistence type="predicted"/>
<evidence type="ECO:0000313" key="2">
    <source>
        <dbReference type="Proteomes" id="UP001148629"/>
    </source>
</evidence>
<reference evidence="1" key="1">
    <citation type="submission" date="2022-08" db="EMBL/GenBank/DDBJ databases">
        <title>Genome Sequence of Fusarium decemcellulare.</title>
        <authorList>
            <person name="Buettner E."/>
        </authorList>
    </citation>
    <scope>NUCLEOTIDE SEQUENCE</scope>
    <source>
        <strain evidence="1">Babe19</strain>
    </source>
</reference>
<sequence length="736" mass="80889">MGCTACWIVLAPFKETPVPTQRLCNGVTPSCDACRKRRVACVYRETDTRRSAGSVTPGSPSSNQSPGSRSSQSPESLSQGGSVIKSENTDNEDDQKDSPVSSPDSSLCHIIAPWTEESESNTEPWVLLDFSNRVFHDGDSSTLSCLSAVRDTVKRTSGPSHFTNDPGCFQMPEELFITPNSPQPPHLPEIKAARILISSYIVNTCGMLDILEPKLVEFLLNLVYNTPDRARASDHCLLYLVLAIGLALGPSALNMDESHVMDRLHLQDGYWQEKLFAAARLVSDQLLGLDDGGLSEDGGLWAVQVPALMSFFLLAKSKRNAADNHCAMAVRSAYKLRLHRDHETNYGTNITFKEEFRVPRRNVWRSLFVLDKFLSASLGRPPAISEQICVGGSLTNPNLTPRVGGFSTGPRGASGALDAAVDACQIIGQVLDKMYSTRRIPIEVAHQMAEDLEQWSRAAQSALTNECLHRGTVPSFNTMALVHVQLLGFYANILLCRPFFMHCFARIARDESATIKVPFQPHPQLGELSERCVSQSLQTITLIKSAVGSGHFPGLDPLALYLLFDATLIVLSNKYAHMYVYEWSGPLIKDAMFIMERWAQSNPQAKQFFSILDSFQQAIELEAQATAFSRGAGSTVKPKLHVIATQGPFQYRHPYQQAAFDHPISPWESPYASAPIYPWVAQSSGSGALDLSATGSVMPMLRDDGTPQSHSMTEGRGSSQSGEAEVDFDSQYLTWC</sequence>